<dbReference type="PANTHER" id="PTHR42792:SF2">
    <property type="entry name" value="FLAGELLIN"/>
    <property type="match status" value="1"/>
</dbReference>
<dbReference type="EMBL" id="WFLN01000005">
    <property type="protein sequence ID" value="KAB8032147.1"/>
    <property type="molecule type" value="Genomic_DNA"/>
</dbReference>
<accession>A0A833JEM6</accession>
<dbReference type="InterPro" id="IPR042187">
    <property type="entry name" value="Flagellin_C_sub2"/>
</dbReference>
<dbReference type="AlphaFoldDB" id="A0A833JEM6"/>
<evidence type="ECO:0000259" key="4">
    <source>
        <dbReference type="Pfam" id="PF00669"/>
    </source>
</evidence>
<dbReference type="Proteomes" id="UP000442694">
    <property type="component" value="Unassembled WGS sequence"/>
</dbReference>
<dbReference type="PANTHER" id="PTHR42792">
    <property type="entry name" value="FLAGELLIN"/>
    <property type="match status" value="1"/>
</dbReference>
<evidence type="ECO:0000256" key="1">
    <source>
        <dbReference type="ARBA" id="ARBA00005709"/>
    </source>
</evidence>
<keyword evidence="3" id="KW-0964">Secreted</keyword>
<comment type="caution">
    <text evidence="6">The sequence shown here is derived from an EMBL/GenBank/DDBJ whole genome shotgun (WGS) entry which is preliminary data.</text>
</comment>
<name>A0A833JEM6_9BACT</name>
<evidence type="ECO:0000313" key="7">
    <source>
        <dbReference type="Proteomes" id="UP000442694"/>
    </source>
</evidence>
<feature type="domain" description="Flagellin N-terminal" evidence="4">
    <location>
        <begin position="12"/>
        <end position="139"/>
    </location>
</feature>
<dbReference type="GO" id="GO:0005198">
    <property type="term" value="F:structural molecule activity"/>
    <property type="evidence" value="ECO:0007669"/>
    <property type="project" value="UniProtKB-UniRule"/>
</dbReference>
<comment type="subcellular location">
    <subcellularLocation>
        <location evidence="3">Secreted</location>
    </subcellularLocation>
    <subcellularLocation>
        <location evidence="3">Bacterial flagellum</location>
    </subcellularLocation>
</comment>
<dbReference type="Gene3D" id="1.20.1330.10">
    <property type="entry name" value="f41 fragment of flagellin, N-terminal domain"/>
    <property type="match status" value="1"/>
</dbReference>
<dbReference type="GO" id="GO:0009288">
    <property type="term" value="C:bacterial-type flagellum"/>
    <property type="evidence" value="ECO:0007669"/>
    <property type="project" value="UniProtKB-SubCell"/>
</dbReference>
<dbReference type="InterPro" id="IPR046358">
    <property type="entry name" value="Flagellin_C"/>
</dbReference>
<keyword evidence="7" id="KW-1185">Reference proteome</keyword>
<proteinExistence type="inferred from homology"/>
<organism evidence="6 7">
    <name type="scientific">Fluviispira multicolorata</name>
    <dbReference type="NCBI Taxonomy" id="2654512"/>
    <lineage>
        <taxon>Bacteria</taxon>
        <taxon>Pseudomonadati</taxon>
        <taxon>Bdellovibrionota</taxon>
        <taxon>Oligoflexia</taxon>
        <taxon>Silvanigrellales</taxon>
        <taxon>Silvanigrellaceae</taxon>
        <taxon>Fluviispira</taxon>
    </lineage>
</organism>
<dbReference type="GO" id="GO:0005576">
    <property type="term" value="C:extracellular region"/>
    <property type="evidence" value="ECO:0007669"/>
    <property type="project" value="UniProtKB-SubCell"/>
</dbReference>
<comment type="function">
    <text evidence="3">Flagellin is the subunit protein which polymerizes to form the filaments of bacterial flagella.</text>
</comment>
<evidence type="ECO:0000256" key="2">
    <source>
        <dbReference type="ARBA" id="ARBA00023143"/>
    </source>
</evidence>
<sequence>MGLRITGNGVLESNIAKSQKEVENSLEKLSSGIRFTRSEPMPVERAQSDALISKMKEINSYKQNVNEGLSFTQTADSALSQMTNTTIHLKELVAQSLNPSLSDKERQFIFVEYQAHYDEMDRVAATTSYAGRNILDHTNSVDVSGVGTSANAKSFWSKVGKPVIADGKDLNQIGVEKLDEINARPKDIGLISAEHLANSKDGVSLDEVMDTFNIDSNHSASSFDDAQLKLSEHRASFGAVTSRLTSSMHSLDVAYENVAAANSRIRDVDYATESTNLARAKILVQAGTSLLAQSNSSQNILTLIKSLDRNN</sequence>
<dbReference type="RefSeq" id="WP_152212358.1">
    <property type="nucleotide sequence ID" value="NZ_WFLN01000005.1"/>
</dbReference>
<protein>
    <recommendedName>
        <fullName evidence="3">Flagellin</fullName>
    </recommendedName>
</protein>
<dbReference type="Pfam" id="PF00700">
    <property type="entry name" value="Flagellin_C"/>
    <property type="match status" value="1"/>
</dbReference>
<dbReference type="PRINTS" id="PR00207">
    <property type="entry name" value="FLAGELLIN"/>
</dbReference>
<dbReference type="SUPFAM" id="SSF64518">
    <property type="entry name" value="Phase 1 flagellin"/>
    <property type="match status" value="1"/>
</dbReference>
<gene>
    <name evidence="6" type="ORF">GCL57_05735</name>
</gene>
<evidence type="ECO:0000313" key="6">
    <source>
        <dbReference type="EMBL" id="KAB8032147.1"/>
    </source>
</evidence>
<dbReference type="Pfam" id="PF00669">
    <property type="entry name" value="Flagellin_N"/>
    <property type="match status" value="1"/>
</dbReference>
<dbReference type="InterPro" id="IPR001492">
    <property type="entry name" value="Flagellin"/>
</dbReference>
<evidence type="ECO:0000259" key="5">
    <source>
        <dbReference type="Pfam" id="PF00700"/>
    </source>
</evidence>
<reference evidence="6 7" key="1">
    <citation type="submission" date="2019-10" db="EMBL/GenBank/DDBJ databases">
        <title>New genus of Silvanigrellaceae.</title>
        <authorList>
            <person name="Pitt A."/>
            <person name="Hahn M.W."/>
        </authorList>
    </citation>
    <scope>NUCLEOTIDE SEQUENCE [LARGE SCALE GENOMIC DNA]</scope>
    <source>
        <strain evidence="6 7">33A1-SZDP</strain>
    </source>
</reference>
<feature type="domain" description="Flagellin C-terminal" evidence="5">
    <location>
        <begin position="224"/>
        <end position="304"/>
    </location>
</feature>
<comment type="similarity">
    <text evidence="1 3">Belongs to the bacterial flagellin family.</text>
</comment>
<dbReference type="InterPro" id="IPR001029">
    <property type="entry name" value="Flagellin_N"/>
</dbReference>
<dbReference type="Gene3D" id="6.10.10.10">
    <property type="entry name" value="Flagellar export chaperone, C-terminal domain"/>
    <property type="match status" value="1"/>
</dbReference>
<evidence type="ECO:0000256" key="3">
    <source>
        <dbReference type="RuleBase" id="RU362073"/>
    </source>
</evidence>
<keyword evidence="2 3" id="KW-0975">Bacterial flagellum</keyword>